<keyword evidence="11" id="KW-0413">Isomerase</keyword>
<comment type="catalytic activity">
    <reaction evidence="14 15">
        <text>ATP + H2O = ADP + phosphate + H(+)</text>
        <dbReference type="Rhea" id="RHEA:13065"/>
        <dbReference type="ChEBI" id="CHEBI:15377"/>
        <dbReference type="ChEBI" id="CHEBI:15378"/>
        <dbReference type="ChEBI" id="CHEBI:30616"/>
        <dbReference type="ChEBI" id="CHEBI:43474"/>
        <dbReference type="ChEBI" id="CHEBI:456216"/>
        <dbReference type="EC" id="5.6.2.4"/>
    </reaction>
</comment>
<feature type="domain" description="Helicase ATP-binding" evidence="16">
    <location>
        <begin position="283"/>
        <end position="445"/>
    </location>
</feature>
<evidence type="ECO:0000256" key="9">
    <source>
        <dbReference type="ARBA" id="ARBA00023172"/>
    </source>
</evidence>
<dbReference type="Pfam" id="PF00271">
    <property type="entry name" value="Helicase_C"/>
    <property type="match status" value="1"/>
</dbReference>
<dbReference type="Proteomes" id="UP000283589">
    <property type="component" value="Unassembled WGS sequence"/>
</dbReference>
<evidence type="ECO:0000256" key="12">
    <source>
        <dbReference type="ARBA" id="ARBA00034617"/>
    </source>
</evidence>
<dbReference type="Pfam" id="PF19833">
    <property type="entry name" value="RecG_dom3_C"/>
    <property type="match status" value="1"/>
</dbReference>
<evidence type="ECO:0000313" key="19">
    <source>
        <dbReference type="Proteomes" id="UP000283589"/>
    </source>
</evidence>
<dbReference type="PANTHER" id="PTHR47964">
    <property type="entry name" value="ATP-DEPENDENT DNA HELICASE HOMOLOG RECG, CHLOROPLASTIC"/>
    <property type="match status" value="1"/>
</dbReference>
<evidence type="ECO:0000256" key="10">
    <source>
        <dbReference type="ARBA" id="ARBA00023204"/>
    </source>
</evidence>
<organism evidence="18 19">
    <name type="scientific">Butyricimonas virosa</name>
    <dbReference type="NCBI Taxonomy" id="544645"/>
    <lineage>
        <taxon>Bacteria</taxon>
        <taxon>Pseudomonadati</taxon>
        <taxon>Bacteroidota</taxon>
        <taxon>Bacteroidia</taxon>
        <taxon>Bacteroidales</taxon>
        <taxon>Odoribacteraceae</taxon>
        <taxon>Butyricimonas</taxon>
    </lineage>
</organism>
<keyword evidence="4 15" id="KW-0227">DNA damage</keyword>
<name>A0A412X3W7_9BACT</name>
<dbReference type="GO" id="GO:0006310">
    <property type="term" value="P:DNA recombination"/>
    <property type="evidence" value="ECO:0007669"/>
    <property type="project" value="UniProtKB-UniRule"/>
</dbReference>
<dbReference type="GO" id="GO:0043138">
    <property type="term" value="F:3'-5' DNA helicase activity"/>
    <property type="evidence" value="ECO:0007669"/>
    <property type="project" value="UniProtKB-EC"/>
</dbReference>
<keyword evidence="7 15" id="KW-0067">ATP-binding</keyword>
<evidence type="ECO:0000256" key="6">
    <source>
        <dbReference type="ARBA" id="ARBA00022806"/>
    </source>
</evidence>
<dbReference type="Gene3D" id="2.40.50.140">
    <property type="entry name" value="Nucleic acid-binding proteins"/>
    <property type="match status" value="1"/>
</dbReference>
<dbReference type="GO" id="GO:0005524">
    <property type="term" value="F:ATP binding"/>
    <property type="evidence" value="ECO:0007669"/>
    <property type="project" value="UniProtKB-KW"/>
</dbReference>
<keyword evidence="9 15" id="KW-0233">DNA recombination</keyword>
<dbReference type="NCBIfam" id="NF008165">
    <property type="entry name" value="PRK10917.1-3"/>
    <property type="match status" value="1"/>
</dbReference>
<protein>
    <recommendedName>
        <fullName evidence="2 15">ATP-dependent DNA helicase RecG</fullName>
        <ecNumber evidence="13 15">5.6.2.4</ecNumber>
    </recommendedName>
</protein>
<gene>
    <name evidence="18" type="ORF">DWW18_04435</name>
</gene>
<dbReference type="SUPFAM" id="SSF52540">
    <property type="entry name" value="P-loop containing nucleoside triphosphate hydrolases"/>
    <property type="match status" value="2"/>
</dbReference>
<dbReference type="Pfam" id="PF00270">
    <property type="entry name" value="DEAD"/>
    <property type="match status" value="1"/>
</dbReference>
<evidence type="ECO:0000256" key="7">
    <source>
        <dbReference type="ARBA" id="ARBA00022840"/>
    </source>
</evidence>
<keyword evidence="10 15" id="KW-0234">DNA repair</keyword>
<evidence type="ECO:0000313" key="18">
    <source>
        <dbReference type="EMBL" id="RGV35326.1"/>
    </source>
</evidence>
<dbReference type="InterPro" id="IPR001650">
    <property type="entry name" value="Helicase_C-like"/>
</dbReference>
<dbReference type="STRING" id="1121130.GCA_000519105_00768"/>
<keyword evidence="6 15" id="KW-0347">Helicase</keyword>
<dbReference type="SMART" id="SM00490">
    <property type="entry name" value="HELICc"/>
    <property type="match status" value="2"/>
</dbReference>
<evidence type="ECO:0000256" key="4">
    <source>
        <dbReference type="ARBA" id="ARBA00022763"/>
    </source>
</evidence>
<dbReference type="GO" id="GO:0016887">
    <property type="term" value="F:ATP hydrolysis activity"/>
    <property type="evidence" value="ECO:0007669"/>
    <property type="project" value="RHEA"/>
</dbReference>
<sequence length="700" mass="79947">MLELAGLNIKFVPGVGEKRASLLEQEMGIQSYEDMLYYIPYKYIDRTRVYTIRELTSDLPYIQVKAKITNLSSIGVGKQMRMVATAYDGTGELELVWFTGHKYLASQINPDKEYLIFGKPTIFNHKMNIVHPEMDLYETSVKQLVGFQAIYPTTEKMKKSYLTSRLINKIQANIFKAINGRIQETLPAWFIKKYNLIYLHEALYNIHFPENPDMLRKAQYRLKFEELFYIQLNILKLKFNRKTAFQGHLFTTVGDYFNDFYHNHLPFPLTDAQKRVIKEIRSDCGSGKQMNRLLQGDVGSGKTLVAVMCMLIALDNGYQAAIMAPTEILATQHYETISELLKNTSISVGLLTGSTKKKEREIIHEALSDGRLQVLIGTHALLENVVNFKNVGLVVIDEQHRFGVAQRAKLWQKNTIPPHMLVMTATPIPRTLAMTLYGDLDVSVIDQLPPGRKPITTYHAFETRRLQVYKFIQKELELGRQAYIVYPMISESEKMDYRNLEEGYEHVMSYFAPLGYTADIVHGKLKPTEKEEHMKRFVSGETRILVATTVIEVGVNVPNASIMVIESAERFGLSQLHQLRGRVGRGAEQSYCILMTSYKLSNESRKRIETMTSTNDGFEIAEVDLKLRGPGDIEGTQQSGLTCNLRVANLGKDGRVLNEAAQAATLILEDDPLLQKEENQTFATQVKRLFKTKINWRYIS</sequence>
<dbReference type="InterPro" id="IPR027417">
    <property type="entry name" value="P-loop_NTPase"/>
</dbReference>
<dbReference type="AlphaFoldDB" id="A0A412X3W7"/>
<dbReference type="InterPro" id="IPR045562">
    <property type="entry name" value="RecG_dom3_C"/>
</dbReference>
<dbReference type="NCBIfam" id="NF008168">
    <property type="entry name" value="PRK10917.2-2"/>
    <property type="match status" value="1"/>
</dbReference>
<proteinExistence type="inferred from homology"/>
<reference evidence="18 19" key="1">
    <citation type="submission" date="2018-08" db="EMBL/GenBank/DDBJ databases">
        <title>A genome reference for cultivated species of the human gut microbiota.</title>
        <authorList>
            <person name="Zou Y."/>
            <person name="Xue W."/>
            <person name="Luo G."/>
        </authorList>
    </citation>
    <scope>NUCLEOTIDE SEQUENCE [LARGE SCALE GENOMIC DNA]</scope>
    <source>
        <strain evidence="18 19">AF14-49</strain>
    </source>
</reference>
<dbReference type="RefSeq" id="WP_118258944.1">
    <property type="nucleotide sequence ID" value="NZ_CALBWO010000070.1"/>
</dbReference>
<dbReference type="EMBL" id="QRZA01000004">
    <property type="protein sequence ID" value="RGV35326.1"/>
    <property type="molecule type" value="Genomic_DNA"/>
</dbReference>
<keyword evidence="3 15" id="KW-0547">Nucleotide-binding</keyword>
<dbReference type="InterPro" id="IPR011545">
    <property type="entry name" value="DEAD/DEAH_box_helicase_dom"/>
</dbReference>
<accession>A0A412X3W7</accession>
<comment type="catalytic activity">
    <reaction evidence="12 15">
        <text>Couples ATP hydrolysis with the unwinding of duplex DNA by translocating in the 3'-5' direction.</text>
        <dbReference type="EC" id="5.6.2.4"/>
    </reaction>
</comment>
<dbReference type="NCBIfam" id="TIGR00643">
    <property type="entry name" value="recG"/>
    <property type="match status" value="1"/>
</dbReference>
<dbReference type="SMART" id="SM00487">
    <property type="entry name" value="DEXDc"/>
    <property type="match status" value="1"/>
</dbReference>
<dbReference type="InterPro" id="IPR012340">
    <property type="entry name" value="NA-bd_OB-fold"/>
</dbReference>
<dbReference type="InterPro" id="IPR033454">
    <property type="entry name" value="RecG_wedge"/>
</dbReference>
<dbReference type="GO" id="GO:0006281">
    <property type="term" value="P:DNA repair"/>
    <property type="evidence" value="ECO:0007669"/>
    <property type="project" value="UniProtKB-UniRule"/>
</dbReference>
<evidence type="ECO:0000256" key="3">
    <source>
        <dbReference type="ARBA" id="ARBA00022741"/>
    </source>
</evidence>
<dbReference type="InterPro" id="IPR047112">
    <property type="entry name" value="RecG/Mfd"/>
</dbReference>
<evidence type="ECO:0000256" key="2">
    <source>
        <dbReference type="ARBA" id="ARBA00017846"/>
    </source>
</evidence>
<keyword evidence="5 15" id="KW-0378">Hydrolase</keyword>
<dbReference type="EC" id="5.6.2.4" evidence="13 15"/>
<dbReference type="InterPro" id="IPR004609">
    <property type="entry name" value="ATP-dep_DNA_helicase_RecG"/>
</dbReference>
<evidence type="ECO:0000256" key="8">
    <source>
        <dbReference type="ARBA" id="ARBA00023125"/>
    </source>
</evidence>
<comment type="caution">
    <text evidence="18">The sequence shown here is derived from an EMBL/GenBank/DDBJ whole genome shotgun (WGS) entry which is preliminary data.</text>
</comment>
<evidence type="ECO:0000256" key="11">
    <source>
        <dbReference type="ARBA" id="ARBA00023235"/>
    </source>
</evidence>
<evidence type="ECO:0000256" key="1">
    <source>
        <dbReference type="ARBA" id="ARBA00007504"/>
    </source>
</evidence>
<dbReference type="PANTHER" id="PTHR47964:SF1">
    <property type="entry name" value="ATP-DEPENDENT DNA HELICASE HOMOLOG RECG, CHLOROPLASTIC"/>
    <property type="match status" value="1"/>
</dbReference>
<evidence type="ECO:0000259" key="17">
    <source>
        <dbReference type="PROSITE" id="PS51194"/>
    </source>
</evidence>
<comment type="function">
    <text evidence="15">Plays a critical role in recombination and DNA repair. Helps process Holliday junction intermediates to mature products by catalyzing branch migration. Has replication fork regression activity, unwinds stalled or blocked replication forks to make a HJ that can be resolved. Has a DNA unwinding activity characteristic of a DNA helicase with 3'-5' polarity.</text>
</comment>
<dbReference type="Pfam" id="PF17191">
    <property type="entry name" value="RecG_wedge"/>
    <property type="match status" value="1"/>
</dbReference>
<dbReference type="PROSITE" id="PS51194">
    <property type="entry name" value="HELICASE_CTER"/>
    <property type="match status" value="1"/>
</dbReference>
<evidence type="ECO:0000256" key="5">
    <source>
        <dbReference type="ARBA" id="ARBA00022801"/>
    </source>
</evidence>
<dbReference type="GO" id="GO:0003677">
    <property type="term" value="F:DNA binding"/>
    <property type="evidence" value="ECO:0007669"/>
    <property type="project" value="UniProtKB-KW"/>
</dbReference>
<comment type="similarity">
    <text evidence="1 15">Belongs to the helicase family. RecG subfamily.</text>
</comment>
<dbReference type="CDD" id="cd04488">
    <property type="entry name" value="RecG_wedge_OBF"/>
    <property type="match status" value="1"/>
</dbReference>
<dbReference type="Gene3D" id="3.40.50.300">
    <property type="entry name" value="P-loop containing nucleotide triphosphate hydrolases"/>
    <property type="match status" value="2"/>
</dbReference>
<evidence type="ECO:0000256" key="14">
    <source>
        <dbReference type="ARBA" id="ARBA00048988"/>
    </source>
</evidence>
<evidence type="ECO:0000259" key="16">
    <source>
        <dbReference type="PROSITE" id="PS51192"/>
    </source>
</evidence>
<evidence type="ECO:0000256" key="15">
    <source>
        <dbReference type="RuleBase" id="RU363016"/>
    </source>
</evidence>
<dbReference type="PROSITE" id="PS51192">
    <property type="entry name" value="HELICASE_ATP_BIND_1"/>
    <property type="match status" value="1"/>
</dbReference>
<feature type="domain" description="Helicase C-terminal" evidence="17">
    <location>
        <begin position="464"/>
        <end position="631"/>
    </location>
</feature>
<dbReference type="CDD" id="cd17992">
    <property type="entry name" value="DEXHc_RecG"/>
    <property type="match status" value="1"/>
</dbReference>
<evidence type="ECO:0000256" key="13">
    <source>
        <dbReference type="ARBA" id="ARBA00034808"/>
    </source>
</evidence>
<keyword evidence="8" id="KW-0238">DNA-binding</keyword>
<dbReference type="InterPro" id="IPR014001">
    <property type="entry name" value="Helicase_ATP-bd"/>
</dbReference>
<dbReference type="SUPFAM" id="SSF50249">
    <property type="entry name" value="Nucleic acid-binding proteins"/>
    <property type="match status" value="1"/>
</dbReference>